<sequence length="400" mass="44791">MGIYTVSQLNDHIRQLLVNDPQLGQIWVRGEISNLTKHSSGHFYFTLKDKGSQLNCVSFRSTNRSLKFDPESSMRVLIFGSLDVYTVRGQYQLRVLDMRPDGIGELYKAYEQLRIRLQDEGLFDVSRKQPIPKYPLKIGVTTSATGAAIHDILNVLRRRYPVDVLLAPTIVQGEMSSASIVSSIEWLNRTDVDVIILGRGGGSLEDLWSFNEEVVARAIAKSRVPIISAVGHETDYTIADFTADLRAPTPSAAAELAVPDSMDLKRHVLSLSQRMEQAAIRSVSDYSDRLDYLCSRIEPEKLNDFLRQNSQRVDELTLRMGRLSERIIESKQNQLCGLAGRLNAVSPLKTLERGYGIAIRTEDNKVIRSREDVSEGDDIGVIVSDGKIRCKVEGISDDHV</sequence>
<gene>
    <name evidence="7" type="primary">xseA</name>
    <name evidence="7" type="ORF">HWN40_03080</name>
</gene>
<dbReference type="PANTHER" id="PTHR30008:SF0">
    <property type="entry name" value="EXODEOXYRIBONUCLEASE 7 LARGE SUBUNIT"/>
    <property type="match status" value="1"/>
</dbReference>
<dbReference type="GO" id="GO:0008855">
    <property type="term" value="F:exodeoxyribonuclease VII activity"/>
    <property type="evidence" value="ECO:0007669"/>
    <property type="project" value="UniProtKB-EC"/>
</dbReference>
<dbReference type="GO" id="GO:0009318">
    <property type="term" value="C:exodeoxyribonuclease VII complex"/>
    <property type="evidence" value="ECO:0007669"/>
    <property type="project" value="InterPro"/>
</dbReference>
<reference evidence="7 8" key="1">
    <citation type="submission" date="2020-06" db="EMBL/GenBank/DDBJ databases">
        <title>Methanolobus halotolerans sp. nov., isolated from a saline lake Tus in Siberia.</title>
        <authorList>
            <person name="Shen Y."/>
            <person name="Chen S.-C."/>
            <person name="Lai M.-C."/>
            <person name="Huang H.-H."/>
            <person name="Chiu H.-H."/>
            <person name="Tang S.-L."/>
            <person name="Rogozin D.Y."/>
            <person name="Degermendzhy A.G."/>
        </authorList>
    </citation>
    <scope>NUCLEOTIDE SEQUENCE [LARGE SCALE GENOMIC DNA]</scope>
    <source>
        <strain evidence="7 8">DSM 21339</strain>
    </source>
</reference>
<dbReference type="Proteomes" id="UP000509594">
    <property type="component" value="Chromosome"/>
</dbReference>
<dbReference type="KEGG" id="mzi:HWN40_03080"/>
<dbReference type="CDD" id="cd04489">
    <property type="entry name" value="ExoVII_LU_OBF"/>
    <property type="match status" value="1"/>
</dbReference>
<dbReference type="EC" id="3.1.11.6" evidence="7"/>
<dbReference type="InterPro" id="IPR025824">
    <property type="entry name" value="OB-fold_nuc-bd_dom"/>
</dbReference>
<proteinExistence type="inferred from homology"/>
<evidence type="ECO:0000259" key="5">
    <source>
        <dbReference type="Pfam" id="PF02601"/>
    </source>
</evidence>
<dbReference type="RefSeq" id="WP_176964380.1">
    <property type="nucleotide sequence ID" value="NZ_CP058215.1"/>
</dbReference>
<evidence type="ECO:0000256" key="3">
    <source>
        <dbReference type="ARBA" id="ARBA00022801"/>
    </source>
</evidence>
<evidence type="ECO:0000256" key="4">
    <source>
        <dbReference type="ARBA" id="ARBA00022839"/>
    </source>
</evidence>
<dbReference type="EMBL" id="CP058215">
    <property type="protein sequence ID" value="QLC49317.1"/>
    <property type="molecule type" value="Genomic_DNA"/>
</dbReference>
<keyword evidence="4" id="KW-0269">Exonuclease</keyword>
<keyword evidence="2" id="KW-0540">Nuclease</keyword>
<evidence type="ECO:0000313" key="8">
    <source>
        <dbReference type="Proteomes" id="UP000509594"/>
    </source>
</evidence>
<dbReference type="GO" id="GO:0003676">
    <property type="term" value="F:nucleic acid binding"/>
    <property type="evidence" value="ECO:0007669"/>
    <property type="project" value="InterPro"/>
</dbReference>
<keyword evidence="1" id="KW-0963">Cytoplasm</keyword>
<dbReference type="Pfam" id="PF13742">
    <property type="entry name" value="tRNA_anti_2"/>
    <property type="match status" value="1"/>
</dbReference>
<accession>A0A7D5E7Y7</accession>
<dbReference type="InterPro" id="IPR003753">
    <property type="entry name" value="Exonuc_VII_L"/>
</dbReference>
<dbReference type="GO" id="GO:0006308">
    <property type="term" value="P:DNA catabolic process"/>
    <property type="evidence" value="ECO:0007669"/>
    <property type="project" value="InterPro"/>
</dbReference>
<dbReference type="GeneID" id="55820625"/>
<evidence type="ECO:0000259" key="6">
    <source>
        <dbReference type="Pfam" id="PF13742"/>
    </source>
</evidence>
<keyword evidence="8" id="KW-1185">Reference proteome</keyword>
<evidence type="ECO:0000256" key="2">
    <source>
        <dbReference type="ARBA" id="ARBA00022722"/>
    </source>
</evidence>
<evidence type="ECO:0000256" key="1">
    <source>
        <dbReference type="ARBA" id="ARBA00022490"/>
    </source>
</evidence>
<dbReference type="AlphaFoldDB" id="A0A7D5E7Y7"/>
<dbReference type="HAMAP" id="MF_00378">
    <property type="entry name" value="Exonuc_7_L"/>
    <property type="match status" value="1"/>
</dbReference>
<keyword evidence="3 7" id="KW-0378">Hydrolase</keyword>
<evidence type="ECO:0000313" key="7">
    <source>
        <dbReference type="EMBL" id="QLC49317.1"/>
    </source>
</evidence>
<dbReference type="Pfam" id="PF02601">
    <property type="entry name" value="Exonuc_VII_L"/>
    <property type="match status" value="1"/>
</dbReference>
<organism evidence="7 8">
    <name type="scientific">Methanolobus zinderi</name>
    <dbReference type="NCBI Taxonomy" id="536044"/>
    <lineage>
        <taxon>Archaea</taxon>
        <taxon>Methanobacteriati</taxon>
        <taxon>Methanobacteriota</taxon>
        <taxon>Stenosarchaea group</taxon>
        <taxon>Methanomicrobia</taxon>
        <taxon>Methanosarcinales</taxon>
        <taxon>Methanosarcinaceae</taxon>
        <taxon>Methanolobus</taxon>
    </lineage>
</organism>
<feature type="domain" description="OB-fold nucleic acid binding" evidence="6">
    <location>
        <begin position="4"/>
        <end position="99"/>
    </location>
</feature>
<dbReference type="OrthoDB" id="60263at2157"/>
<name>A0A7D5E7Y7_9EURY</name>
<dbReference type="PANTHER" id="PTHR30008">
    <property type="entry name" value="EXODEOXYRIBONUCLEASE 7 LARGE SUBUNIT"/>
    <property type="match status" value="1"/>
</dbReference>
<dbReference type="NCBIfam" id="TIGR00237">
    <property type="entry name" value="xseA"/>
    <property type="match status" value="1"/>
</dbReference>
<protein>
    <submittedName>
        <fullName evidence="7">Exodeoxyribonuclease VII large subunit</fullName>
        <ecNumber evidence="7">3.1.11.6</ecNumber>
    </submittedName>
</protein>
<dbReference type="InterPro" id="IPR020579">
    <property type="entry name" value="Exonuc_VII_lsu_C"/>
</dbReference>
<feature type="domain" description="Exonuclease VII large subunit C-terminal" evidence="5">
    <location>
        <begin position="122"/>
        <end position="335"/>
    </location>
</feature>